<dbReference type="Pfam" id="PF14223">
    <property type="entry name" value="Retrotran_gag_2"/>
    <property type="match status" value="1"/>
</dbReference>
<dbReference type="InterPro" id="IPR036875">
    <property type="entry name" value="Znf_CCHC_sf"/>
</dbReference>
<dbReference type="InterPro" id="IPR057670">
    <property type="entry name" value="SH3_retrovirus"/>
</dbReference>
<dbReference type="Pfam" id="PF07727">
    <property type="entry name" value="RVT_2"/>
    <property type="match status" value="1"/>
</dbReference>
<dbReference type="CDD" id="cd09272">
    <property type="entry name" value="RNase_HI_RT_Ty1"/>
    <property type="match status" value="1"/>
</dbReference>
<evidence type="ECO:0000259" key="8">
    <source>
        <dbReference type="PROSITE" id="PS50994"/>
    </source>
</evidence>
<name>A0A0A9WRE3_LYGHE</name>
<dbReference type="InterPro" id="IPR001878">
    <property type="entry name" value="Znf_CCHC"/>
</dbReference>
<gene>
    <name evidence="9" type="primary">POLX_67</name>
    <name evidence="9" type="ORF">CM83_79902</name>
</gene>
<organism evidence="9">
    <name type="scientific">Lygus hesperus</name>
    <name type="common">Western plant bug</name>
    <dbReference type="NCBI Taxonomy" id="30085"/>
    <lineage>
        <taxon>Eukaryota</taxon>
        <taxon>Metazoa</taxon>
        <taxon>Ecdysozoa</taxon>
        <taxon>Arthropoda</taxon>
        <taxon>Hexapoda</taxon>
        <taxon>Insecta</taxon>
        <taxon>Pterygota</taxon>
        <taxon>Neoptera</taxon>
        <taxon>Paraneoptera</taxon>
        <taxon>Hemiptera</taxon>
        <taxon>Heteroptera</taxon>
        <taxon>Panheteroptera</taxon>
        <taxon>Cimicomorpha</taxon>
        <taxon>Miridae</taxon>
        <taxon>Mirini</taxon>
        <taxon>Lygus</taxon>
    </lineage>
</organism>
<feature type="domain" description="Integrase catalytic" evidence="8">
    <location>
        <begin position="435"/>
        <end position="611"/>
    </location>
</feature>
<accession>A0A0A9WRE3</accession>
<dbReference type="InterPro" id="IPR012337">
    <property type="entry name" value="RNaseH-like_sf"/>
</dbReference>
<evidence type="ECO:0000256" key="3">
    <source>
        <dbReference type="ARBA" id="ARBA00022750"/>
    </source>
</evidence>
<dbReference type="SUPFAM" id="SSF56672">
    <property type="entry name" value="DNA/RNA polymerases"/>
    <property type="match status" value="1"/>
</dbReference>
<evidence type="ECO:0000256" key="4">
    <source>
        <dbReference type="ARBA" id="ARBA00022801"/>
    </source>
</evidence>
<feature type="compositionally biased region" description="Acidic residues" evidence="6">
    <location>
        <begin position="735"/>
        <end position="755"/>
    </location>
</feature>
<keyword evidence="2" id="KW-0479">Metal-binding</keyword>
<dbReference type="GO" id="GO:0004190">
    <property type="term" value="F:aspartic-type endopeptidase activity"/>
    <property type="evidence" value="ECO:0007669"/>
    <property type="project" value="UniProtKB-KW"/>
</dbReference>
<dbReference type="PANTHER" id="PTHR42648">
    <property type="entry name" value="TRANSPOSASE, PUTATIVE-RELATED"/>
    <property type="match status" value="1"/>
</dbReference>
<dbReference type="Pfam" id="PF13976">
    <property type="entry name" value="gag_pre-integrs"/>
    <property type="match status" value="1"/>
</dbReference>
<dbReference type="SUPFAM" id="SSF57756">
    <property type="entry name" value="Retrovirus zinc finger-like domains"/>
    <property type="match status" value="1"/>
</dbReference>
<dbReference type="InterPro" id="IPR054722">
    <property type="entry name" value="PolX-like_BBD"/>
</dbReference>
<dbReference type="Pfam" id="PF25597">
    <property type="entry name" value="SH3_retrovirus"/>
    <property type="match status" value="1"/>
</dbReference>
<dbReference type="InterPro" id="IPR043502">
    <property type="entry name" value="DNA/RNA_pol_sf"/>
</dbReference>
<feature type="region of interest" description="Disordered" evidence="6">
    <location>
        <begin position="223"/>
        <end position="249"/>
    </location>
</feature>
<dbReference type="GO" id="GO:0008270">
    <property type="term" value="F:zinc ion binding"/>
    <property type="evidence" value="ECO:0007669"/>
    <property type="project" value="UniProtKB-KW"/>
</dbReference>
<keyword evidence="3" id="KW-0064">Aspartyl protease</keyword>
<evidence type="ECO:0000256" key="2">
    <source>
        <dbReference type="ARBA" id="ARBA00022723"/>
    </source>
</evidence>
<feature type="region of interest" description="Disordered" evidence="6">
    <location>
        <begin position="700"/>
        <end position="766"/>
    </location>
</feature>
<sequence>MSSLISQVEKLKGRDNYGSWKVEMRAALRIEKLWTDVVEMKTKDEKGVLKQVDPEKDEAALARITLCVDKSLHSHIRTADSAFMAWNSLAKAFDDSGLLRRVMLLQDLSSCRLVDFESPSAYCDKLITTAQKLNDLNFVVSDEWLGSLLLAGLPLDYRPMIMGLENSGVNITADLVKCRILQDVLTTSTNNESALFVKKGNKKKIKCFKCNLYGHYANKCGASAQGNESVSKPDRGDRERKQRPKGGDRRTFLTAVSTSSNSWYLDSGSSCHITNTEGHLLDAKSSDVTTIATADNNNMLVNKQGRVELKVEANGNIFDIDVTDTLYVPGATANLLSVSKIVKNGNKVVFSKQGARVYDKNGILFATADIENSIYRLNVVPTQSSFLAAASTDLWHHRLGHLNQKGIEYLKDNASGITGDTKMSKICEICIRGKHARSPFRNSTKRADEILGLIHSDLCCMETASIGGARYMLTCLDDYSRYVHVYTLKEKSQVAGKLKEFCALVENQTGQRIKLFRSDGGTEFCNSLLDSFFKSKGIVHQKSTRYTPQSNGRAERVQRTLVEKGRSMLADAGLSKVYWNFAVLAAAYLQNRSPARVLDGKTPFELWTGQKPDLSNLRVFGCEAWVQVPKQRRKKWDEKSEKLIFIGYPEDYKAYRFIHPRTKDLVVSRDVVFMEGSGSSEVEDGIESLPTEVPVSLPVPAATESQEDPETSQVKQETQQNKEDDPTLVPLPGCSDDEEDFLGWDDSVIPDDDDGGSSLRRSERVPKPRTFPDYVTYYTQGTFDADEPLTYEQAVESPDAASWNLAMEDEFSSLKKNETFSVVELPAGKKTLSTRWVYRIKGHEGGSRKFKARLVVRGCSQAPGRDYHETFSPVVRYASLRYLFSLAAEKDLNVSHHDVCTAFLYGHLEEEIYVTPPPNLLSDKGKVWRLHRAVYGLKQAGRCFYEKISSVLESFGLSRSRSDPCVFVHSGLDGKLTILAIWVDDVVLFTNDSQMEERVKKGLKEHFEMKDLGDIRKSLGMNITRDYIAGVLERFGMARCNPVSTPLEVNLEYLKVPDGVQPYDPKVPYQEAIGCLLYLSQVSRPDICYAVNTLSRFNHCYQSQHWQAVKRVFRYLKGSAARKLVFKKTEQNPELVAFCDSDWGNVMTLRRSVSGMCVVYNGSLVSWFSKRQPTVALSTVDAEYMSLGFCVQEVLWFRSLIGEIFPDSRPLAPTKIFCDNTGAIKNSKNDSVSNRTKHIDIRFHFIKDHVRKKNVDVNYVPSHEMLADALTKSLPGPKFKMFLDQILAD</sequence>
<proteinExistence type="predicted"/>
<dbReference type="InterPro" id="IPR001584">
    <property type="entry name" value="Integrase_cat-core"/>
</dbReference>
<keyword evidence="5" id="KW-0863">Zinc-finger</keyword>
<dbReference type="GO" id="GO:0006508">
    <property type="term" value="P:proteolysis"/>
    <property type="evidence" value="ECO:0007669"/>
    <property type="project" value="UniProtKB-KW"/>
</dbReference>
<dbReference type="SUPFAM" id="SSF53098">
    <property type="entry name" value="Ribonuclease H-like"/>
    <property type="match status" value="1"/>
</dbReference>
<evidence type="ECO:0000313" key="9">
    <source>
        <dbReference type="EMBL" id="JAG10369.1"/>
    </source>
</evidence>
<feature type="domain" description="CCHC-type" evidence="7">
    <location>
        <begin position="206"/>
        <end position="220"/>
    </location>
</feature>
<dbReference type="GO" id="GO:0015074">
    <property type="term" value="P:DNA integration"/>
    <property type="evidence" value="ECO:0007669"/>
    <property type="project" value="InterPro"/>
</dbReference>
<evidence type="ECO:0000259" key="7">
    <source>
        <dbReference type="PROSITE" id="PS50158"/>
    </source>
</evidence>
<dbReference type="Pfam" id="PF22936">
    <property type="entry name" value="Pol_BBD"/>
    <property type="match status" value="1"/>
</dbReference>
<dbReference type="GO" id="GO:0003676">
    <property type="term" value="F:nucleic acid binding"/>
    <property type="evidence" value="ECO:0007669"/>
    <property type="project" value="InterPro"/>
</dbReference>
<dbReference type="InterPro" id="IPR039537">
    <property type="entry name" value="Retrotran_Ty1/copia-like"/>
</dbReference>
<keyword evidence="1" id="KW-0645">Protease</keyword>
<keyword evidence="5" id="KW-0862">Zinc</keyword>
<dbReference type="Gene3D" id="3.30.420.10">
    <property type="entry name" value="Ribonuclease H-like superfamily/Ribonuclease H"/>
    <property type="match status" value="1"/>
</dbReference>
<reference evidence="9" key="1">
    <citation type="journal article" date="2014" name="PLoS ONE">
        <title>Transcriptome-Based Identification of ABC Transporters in the Western Tarnished Plant Bug Lygus hesperus.</title>
        <authorList>
            <person name="Hull J.J."/>
            <person name="Chaney K."/>
            <person name="Geib S.M."/>
            <person name="Fabrick J.A."/>
            <person name="Brent C.S."/>
            <person name="Walsh D."/>
            <person name="Lavine L.C."/>
        </authorList>
    </citation>
    <scope>NUCLEOTIDE SEQUENCE</scope>
</reference>
<dbReference type="Pfam" id="PF00665">
    <property type="entry name" value="rve"/>
    <property type="match status" value="1"/>
</dbReference>
<dbReference type="InterPro" id="IPR013103">
    <property type="entry name" value="RVT_2"/>
</dbReference>
<dbReference type="GO" id="GO:0071897">
    <property type="term" value="P:DNA biosynthetic process"/>
    <property type="evidence" value="ECO:0007669"/>
    <property type="project" value="UniProtKB-ARBA"/>
</dbReference>
<dbReference type="InterPro" id="IPR036397">
    <property type="entry name" value="RNaseH_sf"/>
</dbReference>
<dbReference type="EMBL" id="GBHO01033235">
    <property type="protein sequence ID" value="JAG10369.1"/>
    <property type="molecule type" value="Transcribed_RNA"/>
</dbReference>
<evidence type="ECO:0000256" key="6">
    <source>
        <dbReference type="SAM" id="MobiDB-lite"/>
    </source>
</evidence>
<reference evidence="9" key="2">
    <citation type="submission" date="2014-07" db="EMBL/GenBank/DDBJ databases">
        <authorList>
            <person name="Hull J."/>
        </authorList>
    </citation>
    <scope>NUCLEOTIDE SEQUENCE</scope>
</reference>
<dbReference type="InterPro" id="IPR025724">
    <property type="entry name" value="GAG-pre-integrase_dom"/>
</dbReference>
<dbReference type="Gene3D" id="4.10.60.10">
    <property type="entry name" value="Zinc finger, CCHC-type"/>
    <property type="match status" value="1"/>
</dbReference>
<dbReference type="GO" id="GO:0042575">
    <property type="term" value="C:DNA polymerase complex"/>
    <property type="evidence" value="ECO:0007669"/>
    <property type="project" value="UniProtKB-ARBA"/>
</dbReference>
<protein>
    <submittedName>
        <fullName evidence="9">Retrovirus-related Pol polyprotein from transposon TNT 1-94</fullName>
    </submittedName>
</protein>
<dbReference type="PROSITE" id="PS50994">
    <property type="entry name" value="INTEGRASE"/>
    <property type="match status" value="1"/>
</dbReference>
<evidence type="ECO:0000256" key="5">
    <source>
        <dbReference type="PROSITE-ProRule" id="PRU00047"/>
    </source>
</evidence>
<dbReference type="PROSITE" id="PS50158">
    <property type="entry name" value="ZF_CCHC"/>
    <property type="match status" value="1"/>
</dbReference>
<dbReference type="PANTHER" id="PTHR42648:SF28">
    <property type="entry name" value="TRANSPOSON-ENCODED PROTEIN WITH RIBONUCLEASE H-LIKE AND RETROVIRUS ZINC FINGER-LIKE DOMAINS"/>
    <property type="match status" value="1"/>
</dbReference>
<feature type="compositionally biased region" description="Basic and acidic residues" evidence="6">
    <location>
        <begin position="231"/>
        <end position="249"/>
    </location>
</feature>
<evidence type="ECO:0000256" key="1">
    <source>
        <dbReference type="ARBA" id="ARBA00022670"/>
    </source>
</evidence>
<keyword evidence="4" id="KW-0378">Hydrolase</keyword>